<comment type="caution">
    <text evidence="1">The sequence shown here is derived from an EMBL/GenBank/DDBJ whole genome shotgun (WGS) entry which is preliminary data.</text>
</comment>
<organism evidence="1 2">
    <name type="scientific">Carnegiea gigantea</name>
    <dbReference type="NCBI Taxonomy" id="171969"/>
    <lineage>
        <taxon>Eukaryota</taxon>
        <taxon>Viridiplantae</taxon>
        <taxon>Streptophyta</taxon>
        <taxon>Embryophyta</taxon>
        <taxon>Tracheophyta</taxon>
        <taxon>Spermatophyta</taxon>
        <taxon>Magnoliopsida</taxon>
        <taxon>eudicotyledons</taxon>
        <taxon>Gunneridae</taxon>
        <taxon>Pentapetalae</taxon>
        <taxon>Caryophyllales</taxon>
        <taxon>Cactineae</taxon>
        <taxon>Cactaceae</taxon>
        <taxon>Cactoideae</taxon>
        <taxon>Echinocereeae</taxon>
        <taxon>Carnegiea</taxon>
    </lineage>
</organism>
<proteinExistence type="predicted"/>
<name>A0A9Q1KJJ4_9CARY</name>
<evidence type="ECO:0000313" key="1">
    <source>
        <dbReference type="EMBL" id="KAJ8444679.1"/>
    </source>
</evidence>
<dbReference type="AlphaFoldDB" id="A0A9Q1KJJ4"/>
<dbReference type="Proteomes" id="UP001153076">
    <property type="component" value="Unassembled WGS sequence"/>
</dbReference>
<evidence type="ECO:0000313" key="2">
    <source>
        <dbReference type="Proteomes" id="UP001153076"/>
    </source>
</evidence>
<accession>A0A9Q1KJJ4</accession>
<keyword evidence="2" id="KW-1185">Reference proteome</keyword>
<protein>
    <submittedName>
        <fullName evidence="1">Uncharacterized protein</fullName>
    </submittedName>
</protein>
<sequence length="155" mass="17906">MTVTFRVLLPKEENFPLMNQREDMRALCKIRQKVGRASVYFWRSRRHKLPSKSRKKDTEKLGRVRVFSGKPIHKTKGSGKFEQGEGSSAKPIDKAEVLARPGLIKVLHMMLMTVCPKPLEFSCCSFLKWKLQISLDVILIWQFDFALHSLDACLD</sequence>
<reference evidence="1" key="1">
    <citation type="submission" date="2022-04" db="EMBL/GenBank/DDBJ databases">
        <title>Carnegiea gigantea Genome sequencing and assembly v2.</title>
        <authorList>
            <person name="Copetti D."/>
            <person name="Sanderson M.J."/>
            <person name="Burquez A."/>
            <person name="Wojciechowski M.F."/>
        </authorList>
    </citation>
    <scope>NUCLEOTIDE SEQUENCE</scope>
    <source>
        <strain evidence="1">SGP5-SGP5p</strain>
        <tissue evidence="1">Aerial part</tissue>
    </source>
</reference>
<dbReference type="EMBL" id="JAKOGI010000091">
    <property type="protein sequence ID" value="KAJ8444679.1"/>
    <property type="molecule type" value="Genomic_DNA"/>
</dbReference>
<gene>
    <name evidence="1" type="ORF">Cgig2_030353</name>
</gene>